<dbReference type="Pfam" id="PF00025">
    <property type="entry name" value="Arf"/>
    <property type="match status" value="1"/>
</dbReference>
<dbReference type="GO" id="GO:0005525">
    <property type="term" value="F:GTP binding"/>
    <property type="evidence" value="ECO:0007669"/>
    <property type="project" value="UniProtKB-KW"/>
</dbReference>
<evidence type="ECO:0000313" key="3">
    <source>
        <dbReference type="EMBL" id="KIZ04836.1"/>
    </source>
</evidence>
<dbReference type="InterPro" id="IPR006689">
    <property type="entry name" value="Small_GTPase_ARF/SAR"/>
</dbReference>
<dbReference type="STRING" id="145388.A0A0D2NIU0"/>
<dbReference type="RefSeq" id="XP_013903855.1">
    <property type="nucleotide sequence ID" value="XM_014048401.1"/>
</dbReference>
<name>A0A0D2NIU0_9CHLO</name>
<dbReference type="EMBL" id="KK100598">
    <property type="protein sequence ID" value="KIZ04836.1"/>
    <property type="molecule type" value="Genomic_DNA"/>
</dbReference>
<proteinExistence type="predicted"/>
<evidence type="ECO:0000256" key="2">
    <source>
        <dbReference type="ARBA" id="ARBA00023134"/>
    </source>
</evidence>
<dbReference type="CDD" id="cd00882">
    <property type="entry name" value="Ras_like_GTPase"/>
    <property type="match status" value="1"/>
</dbReference>
<dbReference type="OrthoDB" id="275177at2759"/>
<dbReference type="SUPFAM" id="SSF52540">
    <property type="entry name" value="P-loop containing nucleoside triphosphate hydrolases"/>
    <property type="match status" value="1"/>
</dbReference>
<sequence length="194" mass="20478">MDLKIAVLGPCKSGKTLMCMALANQTIVPCDYEPTVALRIQELTVNVGPEGELVRVALWDVPGGTQNKHRWQALAQGVDGVLLVIDPQQVDVGERELEAFYLAFAQPAALTTRQCMVLAVDAGGAAAVGGNAAWSGLRGKLGRLQSGFVSINAATPESGAQEARRHLDKLLAGCLARKKDQAERAMLGEGGARC</sequence>
<keyword evidence="3" id="KW-0282">Flagellum</keyword>
<reference evidence="3 4" key="1">
    <citation type="journal article" date="2013" name="BMC Genomics">
        <title>Reconstruction of the lipid metabolism for the microalga Monoraphidium neglectum from its genome sequence reveals characteristics suitable for biofuel production.</title>
        <authorList>
            <person name="Bogen C."/>
            <person name="Al-Dilaimi A."/>
            <person name="Albersmeier A."/>
            <person name="Wichmann J."/>
            <person name="Grundmann M."/>
            <person name="Rupp O."/>
            <person name="Lauersen K.J."/>
            <person name="Blifernez-Klassen O."/>
            <person name="Kalinowski J."/>
            <person name="Goesmann A."/>
            <person name="Mussgnug J.H."/>
            <person name="Kruse O."/>
        </authorList>
    </citation>
    <scope>NUCLEOTIDE SEQUENCE [LARGE SCALE GENOMIC DNA]</scope>
    <source>
        <strain evidence="3 4">SAG 48.87</strain>
    </source>
</reference>
<dbReference type="AlphaFoldDB" id="A0A0D2NIU0"/>
<protein>
    <submittedName>
        <fullName evidence="3">Flagellar ATPase, ras GTPase-like protein</fullName>
    </submittedName>
</protein>
<accession>A0A0D2NIU0</accession>
<dbReference type="Gene3D" id="3.40.50.300">
    <property type="entry name" value="P-loop containing nucleotide triphosphate hydrolases"/>
    <property type="match status" value="1"/>
</dbReference>
<dbReference type="InterPro" id="IPR027417">
    <property type="entry name" value="P-loop_NTPase"/>
</dbReference>
<organism evidence="3 4">
    <name type="scientific">Monoraphidium neglectum</name>
    <dbReference type="NCBI Taxonomy" id="145388"/>
    <lineage>
        <taxon>Eukaryota</taxon>
        <taxon>Viridiplantae</taxon>
        <taxon>Chlorophyta</taxon>
        <taxon>core chlorophytes</taxon>
        <taxon>Chlorophyceae</taxon>
        <taxon>CS clade</taxon>
        <taxon>Sphaeropleales</taxon>
        <taxon>Selenastraceae</taxon>
        <taxon>Monoraphidium</taxon>
    </lineage>
</organism>
<gene>
    <name evidence="3" type="ORF">MNEG_3118</name>
</gene>
<dbReference type="GO" id="GO:0003924">
    <property type="term" value="F:GTPase activity"/>
    <property type="evidence" value="ECO:0007669"/>
    <property type="project" value="InterPro"/>
</dbReference>
<keyword evidence="3" id="KW-0966">Cell projection</keyword>
<dbReference type="GeneID" id="25735996"/>
<evidence type="ECO:0000256" key="1">
    <source>
        <dbReference type="ARBA" id="ARBA00022741"/>
    </source>
</evidence>
<keyword evidence="3" id="KW-0969">Cilium</keyword>
<dbReference type="KEGG" id="mng:MNEG_3118"/>
<keyword evidence="4" id="KW-1185">Reference proteome</keyword>
<keyword evidence="2" id="KW-0342">GTP-binding</keyword>
<dbReference type="Proteomes" id="UP000054498">
    <property type="component" value="Unassembled WGS sequence"/>
</dbReference>
<evidence type="ECO:0000313" key="4">
    <source>
        <dbReference type="Proteomes" id="UP000054498"/>
    </source>
</evidence>
<keyword evidence="1" id="KW-0547">Nucleotide-binding</keyword>